<accession>A0A699Z1V6</accession>
<feature type="non-terminal residue" evidence="2">
    <location>
        <position position="1"/>
    </location>
</feature>
<sequence>RGPGAGSPRGPRGRRPGQQHPAGQRAGSGCWCAAGGCWRRRGTL</sequence>
<protein>
    <submittedName>
        <fullName evidence="2">Uncharacterized protein</fullName>
    </submittedName>
</protein>
<reference evidence="2 3" key="1">
    <citation type="submission" date="2020-02" db="EMBL/GenBank/DDBJ databases">
        <title>Draft genome sequence of Haematococcus lacustris strain NIES-144.</title>
        <authorList>
            <person name="Morimoto D."/>
            <person name="Nakagawa S."/>
            <person name="Yoshida T."/>
            <person name="Sawayama S."/>
        </authorList>
    </citation>
    <scope>NUCLEOTIDE SEQUENCE [LARGE SCALE GENOMIC DNA]</scope>
    <source>
        <strain evidence="2 3">NIES-144</strain>
    </source>
</reference>
<dbReference type="Proteomes" id="UP000485058">
    <property type="component" value="Unassembled WGS sequence"/>
</dbReference>
<gene>
    <name evidence="2" type="ORF">HaLaN_12953</name>
</gene>
<feature type="region of interest" description="Disordered" evidence="1">
    <location>
        <begin position="1"/>
        <end position="29"/>
    </location>
</feature>
<dbReference type="AlphaFoldDB" id="A0A699Z1V6"/>
<evidence type="ECO:0000256" key="1">
    <source>
        <dbReference type="SAM" id="MobiDB-lite"/>
    </source>
</evidence>
<feature type="non-terminal residue" evidence="2">
    <location>
        <position position="44"/>
    </location>
</feature>
<feature type="compositionally biased region" description="Low complexity" evidence="1">
    <location>
        <begin position="18"/>
        <end position="29"/>
    </location>
</feature>
<evidence type="ECO:0000313" key="3">
    <source>
        <dbReference type="Proteomes" id="UP000485058"/>
    </source>
</evidence>
<evidence type="ECO:0000313" key="2">
    <source>
        <dbReference type="EMBL" id="GFH16523.1"/>
    </source>
</evidence>
<keyword evidence="3" id="KW-1185">Reference proteome</keyword>
<proteinExistence type="predicted"/>
<dbReference type="EMBL" id="BLLF01001010">
    <property type="protein sequence ID" value="GFH16523.1"/>
    <property type="molecule type" value="Genomic_DNA"/>
</dbReference>
<name>A0A699Z1V6_HAELA</name>
<organism evidence="2 3">
    <name type="scientific">Haematococcus lacustris</name>
    <name type="common">Green alga</name>
    <name type="synonym">Haematococcus pluvialis</name>
    <dbReference type="NCBI Taxonomy" id="44745"/>
    <lineage>
        <taxon>Eukaryota</taxon>
        <taxon>Viridiplantae</taxon>
        <taxon>Chlorophyta</taxon>
        <taxon>core chlorophytes</taxon>
        <taxon>Chlorophyceae</taxon>
        <taxon>CS clade</taxon>
        <taxon>Chlamydomonadales</taxon>
        <taxon>Haematococcaceae</taxon>
        <taxon>Haematococcus</taxon>
    </lineage>
</organism>
<comment type="caution">
    <text evidence="2">The sequence shown here is derived from an EMBL/GenBank/DDBJ whole genome shotgun (WGS) entry which is preliminary data.</text>
</comment>